<comment type="similarity">
    <text evidence="1">Belongs to the AB hydrolase superfamily.</text>
</comment>
<evidence type="ECO:0000256" key="2">
    <source>
        <dbReference type="ARBA" id="ARBA00022801"/>
    </source>
</evidence>
<comment type="catalytic activity">
    <reaction evidence="5">
        <text>a 1,2-diacyl-sn-glycerol + H2O = a 2-acylglycerol + a fatty acid + H(+)</text>
        <dbReference type="Rhea" id="RHEA:33275"/>
        <dbReference type="ChEBI" id="CHEBI:15377"/>
        <dbReference type="ChEBI" id="CHEBI:15378"/>
        <dbReference type="ChEBI" id="CHEBI:17389"/>
        <dbReference type="ChEBI" id="CHEBI:17815"/>
        <dbReference type="ChEBI" id="CHEBI:28868"/>
        <dbReference type="EC" id="3.1.1.116"/>
    </reaction>
</comment>
<feature type="domain" description="AB hydrolase-1" evidence="12">
    <location>
        <begin position="46"/>
        <end position="288"/>
    </location>
</feature>
<dbReference type="Pfam" id="PF00561">
    <property type="entry name" value="Abhydrolase_1"/>
    <property type="match status" value="1"/>
</dbReference>
<evidence type="ECO:0000256" key="1">
    <source>
        <dbReference type="ARBA" id="ARBA00008645"/>
    </source>
</evidence>
<dbReference type="OMA" id="EVWTYME"/>
<keyword evidence="14" id="KW-1185">Reference proteome</keyword>
<dbReference type="GO" id="GO:0005739">
    <property type="term" value="C:mitochondrion"/>
    <property type="evidence" value="ECO:0007669"/>
    <property type="project" value="TreeGrafter"/>
</dbReference>
<comment type="catalytic activity">
    <reaction evidence="6">
        <text>a 1,3-diacyl-sn-glycerol + H2O = a 1-acyl-sn-glycerol + a fatty acid + H(+)</text>
        <dbReference type="Rhea" id="RHEA:38503"/>
        <dbReference type="ChEBI" id="CHEBI:15377"/>
        <dbReference type="ChEBI" id="CHEBI:15378"/>
        <dbReference type="ChEBI" id="CHEBI:28868"/>
        <dbReference type="ChEBI" id="CHEBI:64683"/>
        <dbReference type="ChEBI" id="CHEBI:77272"/>
    </reaction>
</comment>
<dbReference type="SMR" id="B4NFL4"/>
<evidence type="ECO:0000256" key="4">
    <source>
        <dbReference type="ARBA" id="ARBA00042703"/>
    </source>
</evidence>
<evidence type="ECO:0000256" key="11">
    <source>
        <dbReference type="ARBA" id="ARBA00048919"/>
    </source>
</evidence>
<dbReference type="PhylomeDB" id="B4NFL4"/>
<dbReference type="SUPFAM" id="SSF53474">
    <property type="entry name" value="alpha/beta-Hydrolases"/>
    <property type="match status" value="1"/>
</dbReference>
<name>B4NFL4_DROWI</name>
<dbReference type="KEGG" id="dwi:6649421"/>
<dbReference type="OrthoDB" id="8119704at2759"/>
<comment type="catalytic activity">
    <reaction evidence="9">
        <text>1,2-didecanoylglycerol + H2O = decanoylglycerol + decanoate + H(+)</text>
        <dbReference type="Rhea" id="RHEA:48596"/>
        <dbReference type="ChEBI" id="CHEBI:11152"/>
        <dbReference type="ChEBI" id="CHEBI:15377"/>
        <dbReference type="ChEBI" id="CHEBI:15378"/>
        <dbReference type="ChEBI" id="CHEBI:27689"/>
        <dbReference type="ChEBI" id="CHEBI:90605"/>
    </reaction>
</comment>
<reference evidence="13 14" key="1">
    <citation type="journal article" date="2007" name="Nature">
        <title>Evolution of genes and genomes on the Drosophila phylogeny.</title>
        <authorList>
            <consortium name="Drosophila 12 Genomes Consortium"/>
            <person name="Clark A.G."/>
            <person name="Eisen M.B."/>
            <person name="Smith D.R."/>
            <person name="Bergman C.M."/>
            <person name="Oliver B."/>
            <person name="Markow T.A."/>
            <person name="Kaufman T.C."/>
            <person name="Kellis M."/>
            <person name="Gelbart W."/>
            <person name="Iyer V.N."/>
            <person name="Pollard D.A."/>
            <person name="Sackton T.B."/>
            <person name="Larracuente A.M."/>
            <person name="Singh N.D."/>
            <person name="Abad J.P."/>
            <person name="Abt D.N."/>
            <person name="Adryan B."/>
            <person name="Aguade M."/>
            <person name="Akashi H."/>
            <person name="Anderson W.W."/>
            <person name="Aquadro C.F."/>
            <person name="Ardell D.H."/>
            <person name="Arguello R."/>
            <person name="Artieri C.G."/>
            <person name="Barbash D.A."/>
            <person name="Barker D."/>
            <person name="Barsanti P."/>
            <person name="Batterham P."/>
            <person name="Batzoglou S."/>
            <person name="Begun D."/>
            <person name="Bhutkar A."/>
            <person name="Blanco E."/>
            <person name="Bosak S.A."/>
            <person name="Bradley R.K."/>
            <person name="Brand A.D."/>
            <person name="Brent M.R."/>
            <person name="Brooks A.N."/>
            <person name="Brown R.H."/>
            <person name="Butlin R.K."/>
            <person name="Caggese C."/>
            <person name="Calvi B.R."/>
            <person name="Bernardo de Carvalho A."/>
            <person name="Caspi A."/>
            <person name="Castrezana S."/>
            <person name="Celniker S.E."/>
            <person name="Chang J.L."/>
            <person name="Chapple C."/>
            <person name="Chatterji S."/>
            <person name="Chinwalla A."/>
            <person name="Civetta A."/>
            <person name="Clifton S.W."/>
            <person name="Comeron J.M."/>
            <person name="Costello J.C."/>
            <person name="Coyne J.A."/>
            <person name="Daub J."/>
            <person name="David R.G."/>
            <person name="Delcher A.L."/>
            <person name="Delehaunty K."/>
            <person name="Do C.B."/>
            <person name="Ebling H."/>
            <person name="Edwards K."/>
            <person name="Eickbush T."/>
            <person name="Evans J.D."/>
            <person name="Filipski A."/>
            <person name="Findeiss S."/>
            <person name="Freyhult E."/>
            <person name="Fulton L."/>
            <person name="Fulton R."/>
            <person name="Garcia A.C."/>
            <person name="Gardiner A."/>
            <person name="Garfield D.A."/>
            <person name="Garvin B.E."/>
            <person name="Gibson G."/>
            <person name="Gilbert D."/>
            <person name="Gnerre S."/>
            <person name="Godfrey J."/>
            <person name="Good R."/>
            <person name="Gotea V."/>
            <person name="Gravely B."/>
            <person name="Greenberg A.J."/>
            <person name="Griffiths-Jones S."/>
            <person name="Gross S."/>
            <person name="Guigo R."/>
            <person name="Gustafson E.A."/>
            <person name="Haerty W."/>
            <person name="Hahn M.W."/>
            <person name="Halligan D.L."/>
            <person name="Halpern A.L."/>
            <person name="Halter G.M."/>
            <person name="Han M.V."/>
            <person name="Heger A."/>
            <person name="Hillier L."/>
            <person name="Hinrichs A.S."/>
            <person name="Holmes I."/>
            <person name="Hoskins R.A."/>
            <person name="Hubisz M.J."/>
            <person name="Hultmark D."/>
            <person name="Huntley M.A."/>
            <person name="Jaffe D.B."/>
            <person name="Jagadeeshan S."/>
            <person name="Jeck W.R."/>
            <person name="Johnson J."/>
            <person name="Jones C.D."/>
            <person name="Jordan W.C."/>
            <person name="Karpen G.H."/>
            <person name="Kataoka E."/>
            <person name="Keightley P.D."/>
            <person name="Kheradpour P."/>
            <person name="Kirkness E.F."/>
            <person name="Koerich L.B."/>
            <person name="Kristiansen K."/>
            <person name="Kudrna D."/>
            <person name="Kulathinal R.J."/>
            <person name="Kumar S."/>
            <person name="Kwok R."/>
            <person name="Lander E."/>
            <person name="Langley C.H."/>
            <person name="Lapoint R."/>
            <person name="Lazzaro B.P."/>
            <person name="Lee S.J."/>
            <person name="Levesque L."/>
            <person name="Li R."/>
            <person name="Lin C.F."/>
            <person name="Lin M.F."/>
            <person name="Lindblad-Toh K."/>
            <person name="Llopart A."/>
            <person name="Long M."/>
            <person name="Low L."/>
            <person name="Lozovsky E."/>
            <person name="Lu J."/>
            <person name="Luo M."/>
            <person name="Machado C.A."/>
            <person name="Makalowski W."/>
            <person name="Marzo M."/>
            <person name="Matsuda M."/>
            <person name="Matzkin L."/>
            <person name="McAllister B."/>
            <person name="McBride C.S."/>
            <person name="McKernan B."/>
            <person name="McKernan K."/>
            <person name="Mendez-Lago M."/>
            <person name="Minx P."/>
            <person name="Mollenhauer M.U."/>
            <person name="Montooth K."/>
            <person name="Mount S.M."/>
            <person name="Mu X."/>
            <person name="Myers E."/>
            <person name="Negre B."/>
            <person name="Newfeld S."/>
            <person name="Nielsen R."/>
            <person name="Noor M.A."/>
            <person name="O'Grady P."/>
            <person name="Pachter L."/>
            <person name="Papaceit M."/>
            <person name="Parisi M.J."/>
            <person name="Parisi M."/>
            <person name="Parts L."/>
            <person name="Pedersen J.S."/>
            <person name="Pesole G."/>
            <person name="Phillippy A.M."/>
            <person name="Ponting C.P."/>
            <person name="Pop M."/>
            <person name="Porcelli D."/>
            <person name="Powell J.R."/>
            <person name="Prohaska S."/>
            <person name="Pruitt K."/>
            <person name="Puig M."/>
            <person name="Quesneville H."/>
            <person name="Ram K.R."/>
            <person name="Rand D."/>
            <person name="Rasmussen M.D."/>
            <person name="Reed L.K."/>
            <person name="Reenan R."/>
            <person name="Reily A."/>
            <person name="Remington K.A."/>
            <person name="Rieger T.T."/>
            <person name="Ritchie M.G."/>
            <person name="Robin C."/>
            <person name="Rogers Y.H."/>
            <person name="Rohde C."/>
            <person name="Rozas J."/>
            <person name="Rubenfield M.J."/>
            <person name="Ruiz A."/>
            <person name="Russo S."/>
            <person name="Salzberg S.L."/>
            <person name="Sanchez-Gracia A."/>
            <person name="Saranga D.J."/>
            <person name="Sato H."/>
            <person name="Schaeffer S.W."/>
            <person name="Schatz M.C."/>
            <person name="Schlenke T."/>
            <person name="Schwartz R."/>
            <person name="Segarra C."/>
            <person name="Singh R.S."/>
            <person name="Sirot L."/>
            <person name="Sirota M."/>
            <person name="Sisneros N.B."/>
            <person name="Smith C.D."/>
            <person name="Smith T.F."/>
            <person name="Spieth J."/>
            <person name="Stage D.E."/>
            <person name="Stark A."/>
            <person name="Stephan W."/>
            <person name="Strausberg R.L."/>
            <person name="Strempel S."/>
            <person name="Sturgill D."/>
            <person name="Sutton G."/>
            <person name="Sutton G.G."/>
            <person name="Tao W."/>
            <person name="Teichmann S."/>
            <person name="Tobari Y.N."/>
            <person name="Tomimura Y."/>
            <person name="Tsolas J.M."/>
            <person name="Valente V.L."/>
            <person name="Venter E."/>
            <person name="Venter J.C."/>
            <person name="Vicario S."/>
            <person name="Vieira F.G."/>
            <person name="Vilella A.J."/>
            <person name="Villasante A."/>
            <person name="Walenz B."/>
            <person name="Wang J."/>
            <person name="Wasserman M."/>
            <person name="Watts T."/>
            <person name="Wilson D."/>
            <person name="Wilson R.K."/>
            <person name="Wing R.A."/>
            <person name="Wolfner M.F."/>
            <person name="Wong A."/>
            <person name="Wong G.K."/>
            <person name="Wu C.I."/>
            <person name="Wu G."/>
            <person name="Yamamoto D."/>
            <person name="Yang H.P."/>
            <person name="Yang S.P."/>
            <person name="Yorke J.A."/>
            <person name="Yoshida K."/>
            <person name="Zdobnov E."/>
            <person name="Zhang P."/>
            <person name="Zhang Y."/>
            <person name="Zimin A.V."/>
            <person name="Baldwin J."/>
            <person name="Abdouelleil A."/>
            <person name="Abdulkadir J."/>
            <person name="Abebe A."/>
            <person name="Abera B."/>
            <person name="Abreu J."/>
            <person name="Acer S.C."/>
            <person name="Aftuck L."/>
            <person name="Alexander A."/>
            <person name="An P."/>
            <person name="Anderson E."/>
            <person name="Anderson S."/>
            <person name="Arachi H."/>
            <person name="Azer M."/>
            <person name="Bachantsang P."/>
            <person name="Barry A."/>
            <person name="Bayul T."/>
            <person name="Berlin A."/>
            <person name="Bessette D."/>
            <person name="Bloom T."/>
            <person name="Blye J."/>
            <person name="Boguslavskiy L."/>
            <person name="Bonnet C."/>
            <person name="Boukhgalter B."/>
            <person name="Bourzgui I."/>
            <person name="Brown A."/>
            <person name="Cahill P."/>
            <person name="Channer S."/>
            <person name="Cheshatsang Y."/>
            <person name="Chuda L."/>
            <person name="Citroen M."/>
            <person name="Collymore A."/>
            <person name="Cooke P."/>
            <person name="Costello M."/>
            <person name="D'Aco K."/>
            <person name="Daza R."/>
            <person name="De Haan G."/>
            <person name="DeGray S."/>
            <person name="DeMaso C."/>
            <person name="Dhargay N."/>
            <person name="Dooley K."/>
            <person name="Dooley E."/>
            <person name="Doricent M."/>
            <person name="Dorje P."/>
            <person name="Dorjee K."/>
            <person name="Dupes A."/>
            <person name="Elong R."/>
            <person name="Falk J."/>
            <person name="Farina A."/>
            <person name="Faro S."/>
            <person name="Ferguson D."/>
            <person name="Fisher S."/>
            <person name="Foley C.D."/>
            <person name="Franke A."/>
            <person name="Friedrich D."/>
            <person name="Gadbois L."/>
            <person name="Gearin G."/>
            <person name="Gearin C.R."/>
            <person name="Giannoukos G."/>
            <person name="Goode T."/>
            <person name="Graham J."/>
            <person name="Grandbois E."/>
            <person name="Grewal S."/>
            <person name="Gyaltsen K."/>
            <person name="Hafez N."/>
            <person name="Hagos B."/>
            <person name="Hall J."/>
            <person name="Henson C."/>
            <person name="Hollinger A."/>
            <person name="Honan T."/>
            <person name="Huard M.D."/>
            <person name="Hughes L."/>
            <person name="Hurhula B."/>
            <person name="Husby M.E."/>
            <person name="Kamat A."/>
            <person name="Kanga B."/>
            <person name="Kashin S."/>
            <person name="Khazanovich D."/>
            <person name="Kisner P."/>
            <person name="Lance K."/>
            <person name="Lara M."/>
            <person name="Lee W."/>
            <person name="Lennon N."/>
            <person name="Letendre F."/>
            <person name="LeVine R."/>
            <person name="Lipovsky A."/>
            <person name="Liu X."/>
            <person name="Liu J."/>
            <person name="Liu S."/>
            <person name="Lokyitsang T."/>
            <person name="Lokyitsang Y."/>
            <person name="Lubonja R."/>
            <person name="Lui A."/>
            <person name="MacDonald P."/>
            <person name="Magnisalis V."/>
            <person name="Maru K."/>
            <person name="Matthews C."/>
            <person name="McCusker W."/>
            <person name="McDonough S."/>
            <person name="Mehta T."/>
            <person name="Meldrim J."/>
            <person name="Meneus L."/>
            <person name="Mihai O."/>
            <person name="Mihalev A."/>
            <person name="Mihova T."/>
            <person name="Mittelman R."/>
            <person name="Mlenga V."/>
            <person name="Montmayeur A."/>
            <person name="Mulrain L."/>
            <person name="Navidi A."/>
            <person name="Naylor J."/>
            <person name="Negash T."/>
            <person name="Nguyen T."/>
            <person name="Nguyen N."/>
            <person name="Nicol R."/>
            <person name="Norbu C."/>
            <person name="Norbu N."/>
            <person name="Novod N."/>
            <person name="O'Neill B."/>
            <person name="Osman S."/>
            <person name="Markiewicz E."/>
            <person name="Oyono O.L."/>
            <person name="Patti C."/>
            <person name="Phunkhang P."/>
            <person name="Pierre F."/>
            <person name="Priest M."/>
            <person name="Raghuraman S."/>
            <person name="Rege F."/>
            <person name="Reyes R."/>
            <person name="Rise C."/>
            <person name="Rogov P."/>
            <person name="Ross K."/>
            <person name="Ryan E."/>
            <person name="Settipalli S."/>
            <person name="Shea T."/>
            <person name="Sherpa N."/>
            <person name="Shi L."/>
            <person name="Shih D."/>
            <person name="Sparrow T."/>
            <person name="Spaulding J."/>
            <person name="Stalker J."/>
            <person name="Stange-Thomann N."/>
            <person name="Stavropoulos S."/>
            <person name="Stone C."/>
            <person name="Strader C."/>
            <person name="Tesfaye S."/>
            <person name="Thomson T."/>
            <person name="Thoulutsang Y."/>
            <person name="Thoulutsang D."/>
            <person name="Topham K."/>
            <person name="Topping I."/>
            <person name="Tsamla T."/>
            <person name="Vassiliev H."/>
            <person name="Vo A."/>
            <person name="Wangchuk T."/>
            <person name="Wangdi T."/>
            <person name="Weiand M."/>
            <person name="Wilkinson J."/>
            <person name="Wilson A."/>
            <person name="Yadav S."/>
            <person name="Young G."/>
            <person name="Yu Q."/>
            <person name="Zembek L."/>
            <person name="Zhong D."/>
            <person name="Zimmer A."/>
            <person name="Zwirko Z."/>
            <person name="Jaffe D.B."/>
            <person name="Alvarez P."/>
            <person name="Brockman W."/>
            <person name="Butler J."/>
            <person name="Chin C."/>
            <person name="Gnerre S."/>
            <person name="Grabherr M."/>
            <person name="Kleber M."/>
            <person name="Mauceli E."/>
            <person name="MacCallum I."/>
        </authorList>
    </citation>
    <scope>NUCLEOTIDE SEQUENCE [LARGE SCALE GENOMIC DNA]</scope>
    <source>
        <strain evidence="14">Tucson 14030-0811.24</strain>
    </source>
</reference>
<dbReference type="HOGENOM" id="CLU_020336_53_0_1"/>
<evidence type="ECO:0000259" key="12">
    <source>
        <dbReference type="Pfam" id="PF00561"/>
    </source>
</evidence>
<dbReference type="STRING" id="7260.B4NFL4"/>
<dbReference type="GO" id="GO:0052689">
    <property type="term" value="F:carboxylic ester hydrolase activity"/>
    <property type="evidence" value="ECO:0007669"/>
    <property type="project" value="TreeGrafter"/>
</dbReference>
<dbReference type="eggNOG" id="KOG2382">
    <property type="taxonomic scope" value="Eukaryota"/>
</dbReference>
<evidence type="ECO:0000313" key="14">
    <source>
        <dbReference type="Proteomes" id="UP000007798"/>
    </source>
</evidence>
<dbReference type="Gene3D" id="3.40.50.1820">
    <property type="entry name" value="alpha/beta hydrolase"/>
    <property type="match status" value="1"/>
</dbReference>
<dbReference type="Proteomes" id="UP000007798">
    <property type="component" value="Unassembled WGS sequence"/>
</dbReference>
<protein>
    <recommendedName>
        <fullName evidence="7">sn-1-specific diacylglycerol lipase ABHD11</fullName>
        <ecNumber evidence="3">3.1.1.116</ecNumber>
    </recommendedName>
    <alternativeName>
        <fullName evidence="4">Alpha/beta hydrolase domain-containing protein 11</fullName>
    </alternativeName>
</protein>
<gene>
    <name evidence="13" type="primary">Dwil\GK19111</name>
    <name evidence="13" type="ORF">Dwil_GK19111</name>
</gene>
<dbReference type="InterPro" id="IPR029058">
    <property type="entry name" value="AB_hydrolase_fold"/>
</dbReference>
<evidence type="ECO:0000313" key="13">
    <source>
        <dbReference type="EMBL" id="EDW83081.1"/>
    </source>
</evidence>
<dbReference type="PRINTS" id="PR00111">
    <property type="entry name" value="ABHYDROLASE"/>
</dbReference>
<evidence type="ECO:0000256" key="8">
    <source>
        <dbReference type="ARBA" id="ARBA00048283"/>
    </source>
</evidence>
<dbReference type="PANTHER" id="PTHR46118:SF4">
    <property type="entry name" value="PROTEIN ABHD11"/>
    <property type="match status" value="1"/>
</dbReference>
<evidence type="ECO:0000256" key="5">
    <source>
        <dbReference type="ARBA" id="ARBA00043667"/>
    </source>
</evidence>
<dbReference type="PANTHER" id="PTHR46118">
    <property type="entry name" value="PROTEIN ABHD11"/>
    <property type="match status" value="1"/>
</dbReference>
<comment type="catalytic activity">
    <reaction evidence="11">
        <text>1-octadecanoyl-2-(5Z,8Z,11Z,14Z-eicosatetraenoyl)-sn-glycerol + H2O = 2-(5Z,8Z,11Z,14Z-eicosatetraenoyl)-glycerol + octadecanoate + H(+)</text>
        <dbReference type="Rhea" id="RHEA:38507"/>
        <dbReference type="ChEBI" id="CHEBI:15377"/>
        <dbReference type="ChEBI" id="CHEBI:15378"/>
        <dbReference type="ChEBI" id="CHEBI:25629"/>
        <dbReference type="ChEBI" id="CHEBI:52392"/>
        <dbReference type="ChEBI" id="CHEBI:75728"/>
    </reaction>
</comment>
<dbReference type="InParanoid" id="B4NFL4"/>
<evidence type="ECO:0000256" key="10">
    <source>
        <dbReference type="ARBA" id="ARBA00048513"/>
    </source>
</evidence>
<evidence type="ECO:0000256" key="7">
    <source>
        <dbReference type="ARBA" id="ARBA00044064"/>
    </source>
</evidence>
<dbReference type="InterPro" id="IPR000073">
    <property type="entry name" value="AB_hydrolase_1"/>
</dbReference>
<evidence type="ECO:0000256" key="6">
    <source>
        <dbReference type="ARBA" id="ARBA00043742"/>
    </source>
</evidence>
<evidence type="ECO:0000256" key="3">
    <source>
        <dbReference type="ARBA" id="ARBA00026104"/>
    </source>
</evidence>
<keyword evidence="2" id="KW-0378">Hydrolase</keyword>
<proteinExistence type="inferred from homology"/>
<sequence>MPLMRHVTRRLMQQQRQYTQVIEPVNLAFRLHTTKQQPDDDPDVSPPFVIMHGVLGVKDNWRSISQQLAYQTGRRVFSVDARNHGDSPYTDLHSTKAMVVDMVEFMKTHRLAKICALGHSMGGRCMMMLALKHPELVERAIIVDISPFGVPTHFHLINAIFDALLKVKLPRHLSHSEAREMLMQELHKHNNNDPEGAKIVLRNLRKHKSTGEFYMPANVKAVHNNWIDFSRFRDDLLILPPYTGPILFIAGKKSKFFKKSNMKDIQKWFPNTQLEWLNANHALHHEDPKGFLELVLHFMDKKQPQLNN</sequence>
<dbReference type="EMBL" id="CH964251">
    <property type="protein sequence ID" value="EDW83081.1"/>
    <property type="molecule type" value="Genomic_DNA"/>
</dbReference>
<comment type="catalytic activity">
    <reaction evidence="8">
        <text>1-octadecanoyl-2-(4Z,7Z,10Z,13Z,16Z,19Z-docosahexaenoyl)-sn-glycerol + H2O = 2-(4Z,7Z,10Z,13Z,16Z,19Z-docosahexaenoyl)-glycerol + octadecanoate + H(+)</text>
        <dbReference type="Rhea" id="RHEA:77107"/>
        <dbReference type="ChEBI" id="CHEBI:15377"/>
        <dbReference type="ChEBI" id="CHEBI:15378"/>
        <dbReference type="ChEBI" id="CHEBI:25629"/>
        <dbReference type="ChEBI" id="CHEBI:77129"/>
        <dbReference type="ChEBI" id="CHEBI:186738"/>
    </reaction>
</comment>
<comment type="catalytic activity">
    <reaction evidence="10">
        <text>1-octadecanoyl-2-(9Z-octadecenoyl)-sn-glycerol + H2O = 2-(9Z-octadecenoyl)-glycerol + octadecanoate + H(+)</text>
        <dbReference type="Rhea" id="RHEA:77103"/>
        <dbReference type="ChEBI" id="CHEBI:15377"/>
        <dbReference type="ChEBI" id="CHEBI:15378"/>
        <dbReference type="ChEBI" id="CHEBI:25629"/>
        <dbReference type="ChEBI" id="CHEBI:73990"/>
        <dbReference type="ChEBI" id="CHEBI:75468"/>
    </reaction>
</comment>
<evidence type="ECO:0000256" key="9">
    <source>
        <dbReference type="ARBA" id="ARBA00048504"/>
    </source>
</evidence>
<dbReference type="AlphaFoldDB" id="B4NFL4"/>
<dbReference type="EC" id="3.1.1.116" evidence="3"/>
<organism evidence="13 14">
    <name type="scientific">Drosophila willistoni</name>
    <name type="common">Fruit fly</name>
    <dbReference type="NCBI Taxonomy" id="7260"/>
    <lineage>
        <taxon>Eukaryota</taxon>
        <taxon>Metazoa</taxon>
        <taxon>Ecdysozoa</taxon>
        <taxon>Arthropoda</taxon>
        <taxon>Hexapoda</taxon>
        <taxon>Insecta</taxon>
        <taxon>Pterygota</taxon>
        <taxon>Neoptera</taxon>
        <taxon>Endopterygota</taxon>
        <taxon>Diptera</taxon>
        <taxon>Brachycera</taxon>
        <taxon>Muscomorpha</taxon>
        <taxon>Ephydroidea</taxon>
        <taxon>Drosophilidae</taxon>
        <taxon>Drosophila</taxon>
        <taxon>Sophophora</taxon>
    </lineage>
</organism>
<accession>B4NFL4</accession>